<keyword evidence="1 10" id="KW-1003">Cell membrane</keyword>
<keyword evidence="6 10" id="KW-0573">Peptidoglycan synthesis</keyword>
<feature type="domain" description="Glycosyl transferase family 28 C-terminal" evidence="12">
    <location>
        <begin position="186"/>
        <end position="336"/>
    </location>
</feature>
<dbReference type="InterPro" id="IPR007235">
    <property type="entry name" value="Glyco_trans_28_C"/>
</dbReference>
<dbReference type="NCBIfam" id="TIGR01133">
    <property type="entry name" value="murG"/>
    <property type="match status" value="1"/>
</dbReference>
<evidence type="ECO:0000313" key="14">
    <source>
        <dbReference type="Proteomes" id="UP000183255"/>
    </source>
</evidence>
<accession>A0A1G8NPX1</accession>
<organism evidence="13 14">
    <name type="scientific">Proteiniclasticum ruminis</name>
    <dbReference type="NCBI Taxonomy" id="398199"/>
    <lineage>
        <taxon>Bacteria</taxon>
        <taxon>Bacillati</taxon>
        <taxon>Bacillota</taxon>
        <taxon>Clostridia</taxon>
        <taxon>Eubacteriales</taxon>
        <taxon>Clostridiaceae</taxon>
        <taxon>Proteiniclasticum</taxon>
    </lineage>
</organism>
<feature type="binding site" evidence="10">
    <location>
        <position position="193"/>
    </location>
    <ligand>
        <name>UDP-N-acetyl-alpha-D-glucosamine</name>
        <dbReference type="ChEBI" id="CHEBI:57705"/>
    </ligand>
</feature>
<dbReference type="GO" id="GO:0051301">
    <property type="term" value="P:cell division"/>
    <property type="evidence" value="ECO:0007669"/>
    <property type="project" value="UniProtKB-KW"/>
</dbReference>
<evidence type="ECO:0000313" key="13">
    <source>
        <dbReference type="EMBL" id="SDI82036.1"/>
    </source>
</evidence>
<reference evidence="13 14" key="1">
    <citation type="submission" date="2016-10" db="EMBL/GenBank/DDBJ databases">
        <authorList>
            <person name="de Groot N.N."/>
        </authorList>
    </citation>
    <scope>NUCLEOTIDE SEQUENCE [LARGE SCALE GENOMIC DNA]</scope>
    <source>
        <strain evidence="13 14">CGMCC 1.5058</strain>
    </source>
</reference>
<comment type="pathway">
    <text evidence="10">Cell wall biogenesis; peptidoglycan biosynthesis.</text>
</comment>
<dbReference type="InterPro" id="IPR006009">
    <property type="entry name" value="GlcNAc_MurG"/>
</dbReference>
<dbReference type="RefSeq" id="WP_031575722.1">
    <property type="nucleotide sequence ID" value="NZ_FNDZ01000004.1"/>
</dbReference>
<evidence type="ECO:0000256" key="3">
    <source>
        <dbReference type="ARBA" id="ARBA00022676"/>
    </source>
</evidence>
<comment type="subcellular location">
    <subcellularLocation>
        <location evidence="10">Cell membrane</location>
        <topology evidence="10">Peripheral membrane protein</topology>
        <orientation evidence="10">Cytoplasmic side</orientation>
    </subcellularLocation>
</comment>
<proteinExistence type="inferred from homology"/>
<comment type="caution">
    <text evidence="10">Lacks conserved residue(s) required for the propagation of feature annotation.</text>
</comment>
<feature type="binding site" evidence="10">
    <location>
        <position position="163"/>
    </location>
    <ligand>
        <name>UDP-N-acetyl-alpha-D-glucosamine</name>
        <dbReference type="ChEBI" id="CHEBI:57705"/>
    </ligand>
</feature>
<dbReference type="EC" id="2.4.1.227" evidence="10"/>
<feature type="domain" description="Glycosyltransferase family 28 N-terminal" evidence="11">
    <location>
        <begin position="4"/>
        <end position="139"/>
    </location>
</feature>
<evidence type="ECO:0000256" key="4">
    <source>
        <dbReference type="ARBA" id="ARBA00022679"/>
    </source>
</evidence>
<dbReference type="Proteomes" id="UP000183255">
    <property type="component" value="Unassembled WGS sequence"/>
</dbReference>
<evidence type="ECO:0000256" key="5">
    <source>
        <dbReference type="ARBA" id="ARBA00022960"/>
    </source>
</evidence>
<evidence type="ECO:0000256" key="1">
    <source>
        <dbReference type="ARBA" id="ARBA00022475"/>
    </source>
</evidence>
<dbReference type="GO" id="GO:0009252">
    <property type="term" value="P:peptidoglycan biosynthetic process"/>
    <property type="evidence" value="ECO:0007669"/>
    <property type="project" value="UniProtKB-UniRule"/>
</dbReference>
<dbReference type="SUPFAM" id="SSF53756">
    <property type="entry name" value="UDP-Glycosyltransferase/glycogen phosphorylase"/>
    <property type="match status" value="1"/>
</dbReference>
<dbReference type="Pfam" id="PF03033">
    <property type="entry name" value="Glyco_transf_28"/>
    <property type="match status" value="1"/>
</dbReference>
<dbReference type="GO" id="GO:0005975">
    <property type="term" value="P:carbohydrate metabolic process"/>
    <property type="evidence" value="ECO:0007669"/>
    <property type="project" value="InterPro"/>
</dbReference>
<name>A0A1G8NPX1_9CLOT</name>
<feature type="binding site" evidence="10">
    <location>
        <begin position="11"/>
        <end position="13"/>
    </location>
    <ligand>
        <name>UDP-N-acetyl-alpha-D-glucosamine</name>
        <dbReference type="ChEBI" id="CHEBI:57705"/>
    </ligand>
</feature>
<dbReference type="GO" id="GO:0005886">
    <property type="term" value="C:plasma membrane"/>
    <property type="evidence" value="ECO:0007669"/>
    <property type="project" value="UniProtKB-SubCell"/>
</dbReference>
<evidence type="ECO:0000256" key="2">
    <source>
        <dbReference type="ARBA" id="ARBA00022618"/>
    </source>
</evidence>
<protein>
    <recommendedName>
        <fullName evidence="10">UDP-N-acetylglucosamine--N-acetylmuramyl-(pentapeptide) pyrophosphoryl-undecaprenol N-acetylglucosamine transferase</fullName>
        <ecNumber evidence="10">2.4.1.227</ecNumber>
    </recommendedName>
    <alternativeName>
        <fullName evidence="10">Undecaprenyl-PP-MurNAc-pentapeptide-UDPGlcNAc GlcNAc transferase</fullName>
    </alternativeName>
</protein>
<dbReference type="InterPro" id="IPR004276">
    <property type="entry name" value="GlycoTrans_28_N"/>
</dbReference>
<dbReference type="Pfam" id="PF04101">
    <property type="entry name" value="Glyco_tran_28_C"/>
    <property type="match status" value="1"/>
</dbReference>
<keyword evidence="8 10" id="KW-0131">Cell cycle</keyword>
<sequence length="353" mass="39130">MKKIMMTGGGTAGHVVPNLAIMPYLNKLGYEIKYIGSQNGIEREIIEGKKIPYFAISSGKLRRYFDWKNFTDPFRVGAGYFQALGILRREKPHLVFSKGGFVSVPVVAAAKTLKIPVLAHESDLTPGLANKLALRFVDHLLVTFPDTLSKVSGKGILVGSPIREELFQGNRKKALDLCGFTEDKPVLLFMGGSIGSMKINETVWSALDQLLEDYQIIHLCGKDNMNPQYQDLKGYRQFEYVGEEMKDLLSAADFIVARAGSNSIFEFLALRKPHLLIPLSAASSRGDQIENAESFEKEGYSMVLKEESLTKDTLLMNLKSLSENQKSFVDAMSSSSLGNATGKILELIEKYAK</sequence>
<comment type="similarity">
    <text evidence="10">Belongs to the glycosyltransferase 28 family. MurG subfamily.</text>
</comment>
<evidence type="ECO:0000256" key="10">
    <source>
        <dbReference type="HAMAP-Rule" id="MF_00033"/>
    </source>
</evidence>
<evidence type="ECO:0000259" key="11">
    <source>
        <dbReference type="Pfam" id="PF03033"/>
    </source>
</evidence>
<evidence type="ECO:0000256" key="7">
    <source>
        <dbReference type="ARBA" id="ARBA00023136"/>
    </source>
</evidence>
<dbReference type="GO" id="GO:0008360">
    <property type="term" value="P:regulation of cell shape"/>
    <property type="evidence" value="ECO:0007669"/>
    <property type="project" value="UniProtKB-KW"/>
</dbReference>
<dbReference type="GO" id="GO:0071555">
    <property type="term" value="P:cell wall organization"/>
    <property type="evidence" value="ECO:0007669"/>
    <property type="project" value="UniProtKB-KW"/>
</dbReference>
<dbReference type="NCBIfam" id="NF009102">
    <property type="entry name" value="PRK12446.1"/>
    <property type="match status" value="1"/>
</dbReference>
<evidence type="ECO:0000256" key="6">
    <source>
        <dbReference type="ARBA" id="ARBA00022984"/>
    </source>
</evidence>
<evidence type="ECO:0000256" key="8">
    <source>
        <dbReference type="ARBA" id="ARBA00023306"/>
    </source>
</evidence>
<comment type="catalytic activity">
    <reaction evidence="10">
        <text>di-trans,octa-cis-undecaprenyl diphospho-N-acetyl-alpha-D-muramoyl-L-alanyl-D-glutamyl-meso-2,6-diaminopimeloyl-D-alanyl-D-alanine + UDP-N-acetyl-alpha-D-glucosamine = di-trans,octa-cis-undecaprenyl diphospho-[N-acetyl-alpha-D-glucosaminyl-(1-&gt;4)]-N-acetyl-alpha-D-muramoyl-L-alanyl-D-glutamyl-meso-2,6-diaminopimeloyl-D-alanyl-D-alanine + UDP + H(+)</text>
        <dbReference type="Rhea" id="RHEA:31227"/>
        <dbReference type="ChEBI" id="CHEBI:15378"/>
        <dbReference type="ChEBI" id="CHEBI:57705"/>
        <dbReference type="ChEBI" id="CHEBI:58223"/>
        <dbReference type="ChEBI" id="CHEBI:61387"/>
        <dbReference type="ChEBI" id="CHEBI:61388"/>
        <dbReference type="EC" id="2.4.1.227"/>
    </reaction>
</comment>
<dbReference type="PANTHER" id="PTHR21015:SF27">
    <property type="entry name" value="UDP-N-ACETYLGLUCOSAMINE--N-ACETYLMURAMYL-(PENTAPEPTIDE) PYROPHOSPHORYL-UNDECAPRENOL N-ACETYLGLUCOSAMINE TRANSFERASE"/>
    <property type="match status" value="1"/>
</dbReference>
<dbReference type="AlphaFoldDB" id="A0A1G8NPX1"/>
<keyword evidence="5 10" id="KW-0133">Cell shape</keyword>
<keyword evidence="3 10" id="KW-0328">Glycosyltransferase</keyword>
<dbReference type="HAMAP" id="MF_00033">
    <property type="entry name" value="MurG"/>
    <property type="match status" value="1"/>
</dbReference>
<keyword evidence="7 10" id="KW-0472">Membrane</keyword>
<keyword evidence="2 10" id="KW-0132">Cell division</keyword>
<comment type="function">
    <text evidence="10">Cell wall formation. Catalyzes the transfer of a GlcNAc subunit on undecaprenyl-pyrophosphoryl-MurNAc-pentapeptide (lipid intermediate I) to form undecaprenyl-pyrophosphoryl-MurNAc-(pentapeptide)GlcNAc (lipid intermediate II).</text>
</comment>
<keyword evidence="4 10" id="KW-0808">Transferase</keyword>
<dbReference type="GO" id="GO:0051991">
    <property type="term" value="F:UDP-N-acetyl-D-glucosamine:N-acetylmuramoyl-L-alanyl-D-glutamyl-meso-2,6-diaminopimelyl-D-alanyl-D-alanine-diphosphoundecaprenol 4-beta-N-acetylglucosaminlytransferase activity"/>
    <property type="evidence" value="ECO:0007669"/>
    <property type="project" value="RHEA"/>
</dbReference>
<keyword evidence="9 10" id="KW-0961">Cell wall biogenesis/degradation</keyword>
<dbReference type="CDD" id="cd03785">
    <property type="entry name" value="GT28_MurG"/>
    <property type="match status" value="1"/>
</dbReference>
<dbReference type="UniPathway" id="UPA00219"/>
<feature type="binding site" evidence="10">
    <location>
        <position position="288"/>
    </location>
    <ligand>
        <name>UDP-N-acetyl-alpha-D-glucosamine</name>
        <dbReference type="ChEBI" id="CHEBI:57705"/>
    </ligand>
</feature>
<dbReference type="PANTHER" id="PTHR21015">
    <property type="entry name" value="UDP-N-ACETYLGLUCOSAMINE--N-ACETYLMURAMYL-(PENTAPEPTIDE) PYROPHOSPHORYL-UNDECAPRENOL N-ACETYLGLUCOSAMINE TRANSFERASE 1"/>
    <property type="match status" value="1"/>
</dbReference>
<dbReference type="EMBL" id="FNDZ01000004">
    <property type="protein sequence ID" value="SDI82036.1"/>
    <property type="molecule type" value="Genomic_DNA"/>
</dbReference>
<evidence type="ECO:0000259" key="12">
    <source>
        <dbReference type="Pfam" id="PF04101"/>
    </source>
</evidence>
<dbReference type="Gene3D" id="3.40.50.2000">
    <property type="entry name" value="Glycogen Phosphorylase B"/>
    <property type="match status" value="2"/>
</dbReference>
<gene>
    <name evidence="10" type="primary">murG</name>
    <name evidence="13" type="ORF">SAMN05421804_104262</name>
</gene>
<evidence type="ECO:0000256" key="9">
    <source>
        <dbReference type="ARBA" id="ARBA00023316"/>
    </source>
</evidence>
<dbReference type="GO" id="GO:0050511">
    <property type="term" value="F:undecaprenyldiphospho-muramoylpentapeptide beta-N-acetylglucosaminyltransferase activity"/>
    <property type="evidence" value="ECO:0007669"/>
    <property type="project" value="UniProtKB-UniRule"/>
</dbReference>